<evidence type="ECO:0000256" key="1">
    <source>
        <dbReference type="SAM" id="MobiDB-lite"/>
    </source>
</evidence>
<gene>
    <name evidence="3" type="ORF">VP01_172g5</name>
</gene>
<organism evidence="3 4">
    <name type="scientific">Puccinia sorghi</name>
    <dbReference type="NCBI Taxonomy" id="27349"/>
    <lineage>
        <taxon>Eukaryota</taxon>
        <taxon>Fungi</taxon>
        <taxon>Dikarya</taxon>
        <taxon>Basidiomycota</taxon>
        <taxon>Pucciniomycotina</taxon>
        <taxon>Pucciniomycetes</taxon>
        <taxon>Pucciniales</taxon>
        <taxon>Pucciniaceae</taxon>
        <taxon>Puccinia</taxon>
    </lineage>
</organism>
<proteinExistence type="predicted"/>
<evidence type="ECO:0000313" key="4">
    <source>
        <dbReference type="Proteomes" id="UP000037035"/>
    </source>
</evidence>
<evidence type="ECO:0000256" key="2">
    <source>
        <dbReference type="SAM" id="Phobius"/>
    </source>
</evidence>
<reference evidence="3 4" key="1">
    <citation type="submission" date="2015-08" db="EMBL/GenBank/DDBJ databases">
        <title>Next Generation Sequencing and Analysis of the Genome of Puccinia sorghi L Schw, the Causal Agent of Maize Common Rust.</title>
        <authorList>
            <person name="Rochi L."/>
            <person name="Burguener G."/>
            <person name="Darino M."/>
            <person name="Turjanski A."/>
            <person name="Kreff E."/>
            <person name="Dieguez M.J."/>
            <person name="Sacco F."/>
        </authorList>
    </citation>
    <scope>NUCLEOTIDE SEQUENCE [LARGE SCALE GENOMIC DNA]</scope>
    <source>
        <strain evidence="3 4">RO10H11247</strain>
    </source>
</reference>
<accession>A0A0L6VFD5</accession>
<dbReference type="Proteomes" id="UP000037035">
    <property type="component" value="Unassembled WGS sequence"/>
</dbReference>
<keyword evidence="4" id="KW-1185">Reference proteome</keyword>
<dbReference type="EMBL" id="LAVV01006537">
    <property type="protein sequence ID" value="KNZ59439.1"/>
    <property type="molecule type" value="Genomic_DNA"/>
</dbReference>
<feature type="region of interest" description="Disordered" evidence="1">
    <location>
        <begin position="252"/>
        <end position="282"/>
    </location>
</feature>
<name>A0A0L6VFD5_9BASI</name>
<protein>
    <submittedName>
        <fullName evidence="3">Uncharacterized protein</fullName>
    </submittedName>
</protein>
<keyword evidence="2" id="KW-0812">Transmembrane</keyword>
<keyword evidence="2" id="KW-0472">Membrane</keyword>
<dbReference type="AlphaFoldDB" id="A0A0L6VFD5"/>
<keyword evidence="2" id="KW-1133">Transmembrane helix</keyword>
<dbReference type="VEuPathDB" id="FungiDB:VP01_172g5"/>
<comment type="caution">
    <text evidence="3">The sequence shown here is derived from an EMBL/GenBank/DDBJ whole genome shotgun (WGS) entry which is preliminary data.</text>
</comment>
<feature type="transmembrane region" description="Helical" evidence="2">
    <location>
        <begin position="20"/>
        <end position="37"/>
    </location>
</feature>
<evidence type="ECO:0000313" key="3">
    <source>
        <dbReference type="EMBL" id="KNZ59439.1"/>
    </source>
</evidence>
<sequence length="482" mass="54751">MGTSTLISFNYRENLTLINLYTLYVLLHLIAIYIYNLHPLQKTLGSSPPEQKPLNSGLAQLGFFAIYSTQSFLNFIHQPNGPEFNPWLKNLLQNPTFLNKDHHSSISTSFIITHPWKIPTSVQSLINKQPKIKKAIIEEMIDVRTPAHQPQLHSSQLPTFPALPHPTTIYFHSLKHHPDSVTECPSPMCIRYSLVSLRKTARLERPWKPSVTVLNFYFKIIHHFRITKFEDLWFCCRNRLIQDSARSHPQLCPPPLPLSSRTPKPLHCTTSGPPSSPPAEFTPAVPSGTTLVRLILLRCPLKPLKPKPLPSIPASPPLPTKSPEDSLLWPTQLSTCTMPSAAAAAAETCCHPFTYIIPCLPLKILNSWVHTKPQGLTWCKLGCMKVHNGQEGSFVWNREHKKLEIMGVLNLAAINCESVYSCSRMWELLGEVQGNLFMLLVFGFNHMKIGCLCNAPKLKIFFFFFFYYFHNNTSKHTLFLTN</sequence>